<feature type="domain" description="PH" evidence="3">
    <location>
        <begin position="418"/>
        <end position="529"/>
    </location>
</feature>
<dbReference type="InterPro" id="IPR057082">
    <property type="entry name" value="PH_C"/>
</dbReference>
<evidence type="ECO:0000313" key="4">
    <source>
        <dbReference type="EMBL" id="KAJ5167973.1"/>
    </source>
</evidence>
<protein>
    <submittedName>
        <fullName evidence="4">Uncharacterized protein</fullName>
    </submittedName>
</protein>
<feature type="compositionally biased region" description="Low complexity" evidence="1">
    <location>
        <begin position="214"/>
        <end position="239"/>
    </location>
</feature>
<dbReference type="Proteomes" id="UP001149163">
    <property type="component" value="Unassembled WGS sequence"/>
</dbReference>
<feature type="compositionally biased region" description="Basic and acidic residues" evidence="1">
    <location>
        <begin position="193"/>
        <end position="209"/>
    </location>
</feature>
<feature type="compositionally biased region" description="Polar residues" evidence="1">
    <location>
        <begin position="240"/>
        <end position="252"/>
    </location>
</feature>
<dbReference type="Pfam" id="PF23076">
    <property type="entry name" value="PH_FT_C"/>
    <property type="match status" value="1"/>
</dbReference>
<dbReference type="OrthoDB" id="5345571at2759"/>
<organism evidence="4 5">
    <name type="scientific">Penicillium canariense</name>
    <dbReference type="NCBI Taxonomy" id="189055"/>
    <lineage>
        <taxon>Eukaryota</taxon>
        <taxon>Fungi</taxon>
        <taxon>Dikarya</taxon>
        <taxon>Ascomycota</taxon>
        <taxon>Pezizomycotina</taxon>
        <taxon>Eurotiomycetes</taxon>
        <taxon>Eurotiomycetidae</taxon>
        <taxon>Eurotiales</taxon>
        <taxon>Aspergillaceae</taxon>
        <taxon>Penicillium</taxon>
    </lineage>
</organism>
<evidence type="ECO:0000313" key="5">
    <source>
        <dbReference type="Proteomes" id="UP001149163"/>
    </source>
</evidence>
<dbReference type="RefSeq" id="XP_056544434.1">
    <property type="nucleotide sequence ID" value="XM_056685692.1"/>
</dbReference>
<comment type="caution">
    <text evidence="4">The sequence shown here is derived from an EMBL/GenBank/DDBJ whole genome shotgun (WGS) entry which is preliminary data.</text>
</comment>
<feature type="compositionally biased region" description="Low complexity" evidence="1">
    <location>
        <begin position="177"/>
        <end position="192"/>
    </location>
</feature>
<dbReference type="EMBL" id="JAPQKN010000002">
    <property type="protein sequence ID" value="KAJ5167973.1"/>
    <property type="molecule type" value="Genomic_DNA"/>
</dbReference>
<name>A0A9W9I6Y1_9EURO</name>
<sequence>MALRTSAEEAEHAADGFSTFRTPLPEHSTEITSLISDFYALSSSLSSLDDLSKDSRYRRRWALAQPDVELVRSSLKYTVEDILDFFNRLDGGRASPDTYQRTWLAIDKFFWNESQYSLGTRLAKYKTFLRELGDSVKDLRHESPLLTGYRNGMKALLAEQDKRLAPRLGRLSLGRNPPSTSSTSTSTDLPSPRSDRRPPLRQRSYERSRPPHLSPTSPSPSSATFSDFPPSVPEVPSSPLGSTSATNTSQSTHSDAIQYHWIKEVFSTHETETPIPTGREVAGCFGDPHAGIKPWLRDQGFELLLQLAFNDDSNMTVYFYLRERDHRVRIVCKVPHRSRPSDYFCMPLNLLEVIRDGSCLQLCRRRNGGSELILWASIQFTTIESMVAFYVAFLALRSQDAGHPVVNIRDYELDGEREIYGGQIFDDDYPHALRVYRDKVTKAVRLQASVHKGDMDHTPVWTAFVTPHLGRRRWLRIIDDRTVIVRDLKPIVLMSADDYTPPQTNRGEHVLKFATPEDADDFLDQMEALAAKYQREYIAVP</sequence>
<evidence type="ECO:0000259" key="3">
    <source>
        <dbReference type="Pfam" id="PF23076"/>
    </source>
</evidence>
<dbReference type="Pfam" id="PF23074">
    <property type="entry name" value="PH_FT_N"/>
    <property type="match status" value="1"/>
</dbReference>
<dbReference type="AlphaFoldDB" id="A0A9W9I6Y1"/>
<reference evidence="4" key="1">
    <citation type="submission" date="2022-11" db="EMBL/GenBank/DDBJ databases">
        <authorList>
            <person name="Petersen C."/>
        </authorList>
    </citation>
    <scope>NUCLEOTIDE SEQUENCE</scope>
    <source>
        <strain evidence="4">IBT 26290</strain>
    </source>
</reference>
<evidence type="ECO:0000256" key="1">
    <source>
        <dbReference type="SAM" id="MobiDB-lite"/>
    </source>
</evidence>
<feature type="domain" description="PH" evidence="2">
    <location>
        <begin position="292"/>
        <end position="416"/>
    </location>
</feature>
<dbReference type="InterPro" id="IPR057081">
    <property type="entry name" value="PH_N"/>
</dbReference>
<dbReference type="GeneID" id="81424868"/>
<accession>A0A9W9I6Y1</accession>
<reference evidence="4" key="2">
    <citation type="journal article" date="2023" name="IMA Fungus">
        <title>Comparative genomic study of the Penicillium genus elucidates a diverse pangenome and 15 lateral gene transfer events.</title>
        <authorList>
            <person name="Petersen C."/>
            <person name="Sorensen T."/>
            <person name="Nielsen M.R."/>
            <person name="Sondergaard T.E."/>
            <person name="Sorensen J.L."/>
            <person name="Fitzpatrick D.A."/>
            <person name="Frisvad J.C."/>
            <person name="Nielsen K.L."/>
        </authorList>
    </citation>
    <scope>NUCLEOTIDE SEQUENCE</scope>
    <source>
        <strain evidence="4">IBT 26290</strain>
    </source>
</reference>
<keyword evidence="5" id="KW-1185">Reference proteome</keyword>
<feature type="region of interest" description="Disordered" evidence="1">
    <location>
        <begin position="167"/>
        <end position="252"/>
    </location>
</feature>
<gene>
    <name evidence="4" type="ORF">N7482_003567</name>
</gene>
<evidence type="ECO:0000259" key="2">
    <source>
        <dbReference type="Pfam" id="PF23074"/>
    </source>
</evidence>
<proteinExistence type="predicted"/>